<feature type="compositionally biased region" description="Low complexity" evidence="1">
    <location>
        <begin position="280"/>
        <end position="293"/>
    </location>
</feature>
<feature type="compositionally biased region" description="Low complexity" evidence="1">
    <location>
        <begin position="32"/>
        <end position="50"/>
    </location>
</feature>
<feature type="compositionally biased region" description="Low complexity" evidence="1">
    <location>
        <begin position="625"/>
        <end position="643"/>
    </location>
</feature>
<feature type="region of interest" description="Disordered" evidence="1">
    <location>
        <begin position="193"/>
        <end position="329"/>
    </location>
</feature>
<evidence type="ECO:0000313" key="2">
    <source>
        <dbReference type="EMBL" id="KFA93435.1"/>
    </source>
</evidence>
<accession>A0A084SYA0</accession>
<proteinExistence type="predicted"/>
<sequence length="668" mass="70910">MPGYVPQQPRPMPDPVKLSLETENLEVPALNEPAPWEEPAQEPPAESQAQAEDDPMRFDEAEPEPPSEDVFEVTDTDVSPVSEAIPIPESVPESVDMSDWNDVTAPSAASLAARNLEHDITAAPESSGPLELGEDDFSSLNSDAQTPAASLAPPVAEEHPRAPLRTIEIQHSDIELIEEEAETPLAAEPVYAEELSPPVSEEWASAPLAVDAEQGTAPQSEDASEEDPMEITASYAIPVYETAPDAVPVPTQDPNDVRSEPASAGGTPTFDVSELEASPEQDAAAAAETPWETTAEEPTADAGTEPPTFDMAEVGAEMESPAPALDPAYGTHVTTLELNPVQVAPDLQADTVEVADSFEPEATRPSDWGVQTDTLEATPADEQTYDTGNPGDAVPLASASDFLGHSEQPGASVSDEPVPLETTEASWSGNEAGNTGEGIPLESAAEYMSTPEFATASATWGHQPETPAEPENTSAYGAPLSEDAGLPPVETQPEWTTSADGQAAIEVQGEWMTSEPAAATEAQPEWSAPAEEQPVMEAQAEWATPAEEQHTAEAQPEWSAPAEEQPVMEAQPEWSAPAEEQPVMEAQAEWATPDGEQPAAEQQPEWATPAEEQPVMEAQAEWGTPAEEQPAAEQQPVMEAQAEWATPAEEQPVLEAQTEWATPAEEQP</sequence>
<feature type="compositionally biased region" description="Polar residues" evidence="1">
    <location>
        <begin position="138"/>
        <end position="148"/>
    </location>
</feature>
<feature type="compositionally biased region" description="Polar residues" evidence="1">
    <location>
        <begin position="423"/>
        <end position="433"/>
    </location>
</feature>
<reference evidence="2 3" key="1">
    <citation type="submission" date="2014-07" db="EMBL/GenBank/DDBJ databases">
        <title>Draft Genome Sequence of Gephyronic Acid Producer, Cystobacter violaceus Strain Cb vi76.</title>
        <authorList>
            <person name="Stevens D.C."/>
            <person name="Young J."/>
            <person name="Carmichael R."/>
            <person name="Tan J."/>
            <person name="Taylor R.E."/>
        </authorList>
    </citation>
    <scope>NUCLEOTIDE SEQUENCE [LARGE SCALE GENOMIC DNA]</scope>
    <source>
        <strain evidence="2 3">Cb vi76</strain>
    </source>
</reference>
<gene>
    <name evidence="2" type="ORF">Q664_09645</name>
</gene>
<dbReference type="Proteomes" id="UP000028547">
    <property type="component" value="Unassembled WGS sequence"/>
</dbReference>
<organism evidence="2 3">
    <name type="scientific">Archangium violaceum Cb vi76</name>
    <dbReference type="NCBI Taxonomy" id="1406225"/>
    <lineage>
        <taxon>Bacteria</taxon>
        <taxon>Pseudomonadati</taxon>
        <taxon>Myxococcota</taxon>
        <taxon>Myxococcia</taxon>
        <taxon>Myxococcales</taxon>
        <taxon>Cystobacterineae</taxon>
        <taxon>Archangiaceae</taxon>
        <taxon>Archangium</taxon>
    </lineage>
</organism>
<dbReference type="EMBL" id="JPMI01000055">
    <property type="protein sequence ID" value="KFA93435.1"/>
    <property type="molecule type" value="Genomic_DNA"/>
</dbReference>
<feature type="region of interest" description="Disordered" evidence="1">
    <location>
        <begin position="347"/>
        <end position="650"/>
    </location>
</feature>
<comment type="caution">
    <text evidence="2">The sequence shown here is derived from an EMBL/GenBank/DDBJ whole genome shotgun (WGS) entry which is preliminary data.</text>
</comment>
<feature type="region of interest" description="Disordered" evidence="1">
    <location>
        <begin position="1"/>
        <end position="101"/>
    </location>
</feature>
<feature type="non-terminal residue" evidence="2">
    <location>
        <position position="668"/>
    </location>
</feature>
<evidence type="ECO:0000313" key="3">
    <source>
        <dbReference type="Proteomes" id="UP000028547"/>
    </source>
</evidence>
<protein>
    <submittedName>
        <fullName evidence="2">Uncharacterized protein</fullName>
    </submittedName>
</protein>
<evidence type="ECO:0000256" key="1">
    <source>
        <dbReference type="SAM" id="MobiDB-lite"/>
    </source>
</evidence>
<feature type="compositionally biased region" description="Acidic residues" evidence="1">
    <location>
        <begin position="61"/>
        <end position="75"/>
    </location>
</feature>
<feature type="region of interest" description="Disordered" evidence="1">
    <location>
        <begin position="120"/>
        <end position="161"/>
    </location>
</feature>
<dbReference type="AlphaFoldDB" id="A0A084SYA0"/>
<name>A0A084SYA0_9BACT</name>